<dbReference type="EC" id="5.4.2.11" evidence="2"/>
<keyword evidence="3" id="KW-0324">Glycolysis</keyword>
<evidence type="ECO:0000256" key="4">
    <source>
        <dbReference type="ARBA" id="ARBA00023235"/>
    </source>
</evidence>
<dbReference type="AlphaFoldDB" id="A0A6J4M2Q3"/>
<dbReference type="GO" id="GO:0006096">
    <property type="term" value="P:glycolytic process"/>
    <property type="evidence" value="ECO:0007669"/>
    <property type="project" value="UniProtKB-KW"/>
</dbReference>
<dbReference type="SMART" id="SM00855">
    <property type="entry name" value="PGAM"/>
    <property type="match status" value="1"/>
</dbReference>
<accession>A0A6J4M2Q3</accession>
<feature type="binding site" evidence="6">
    <location>
        <position position="92"/>
    </location>
    <ligand>
        <name>substrate</name>
    </ligand>
</feature>
<dbReference type="PROSITE" id="PS00175">
    <property type="entry name" value="PG_MUTASE"/>
    <property type="match status" value="1"/>
</dbReference>
<dbReference type="EMBL" id="CADCUE010000202">
    <property type="protein sequence ID" value="CAA9348118.1"/>
    <property type="molecule type" value="Genomic_DNA"/>
</dbReference>
<evidence type="ECO:0000313" key="7">
    <source>
        <dbReference type="EMBL" id="CAA9348118.1"/>
    </source>
</evidence>
<organism evidence="7">
    <name type="scientific">uncultured Frankineae bacterium</name>
    <dbReference type="NCBI Taxonomy" id="437475"/>
    <lineage>
        <taxon>Bacteria</taxon>
        <taxon>Bacillati</taxon>
        <taxon>Actinomycetota</taxon>
        <taxon>Actinomycetes</taxon>
        <taxon>Frankiales</taxon>
        <taxon>environmental samples</taxon>
    </lineage>
</organism>
<feature type="binding site" evidence="6">
    <location>
        <begin position="26"/>
        <end position="33"/>
    </location>
    <ligand>
        <name>substrate</name>
    </ligand>
</feature>
<name>A0A6J4M2Q3_9ACTN</name>
<proteinExistence type="inferred from homology"/>
<keyword evidence="4" id="KW-0413">Isomerase</keyword>
<feature type="active site" description="Proton donor/acceptor" evidence="5">
    <location>
        <position position="118"/>
    </location>
</feature>
<dbReference type="InterPro" id="IPR005952">
    <property type="entry name" value="Phosphogly_mut1"/>
</dbReference>
<dbReference type="InterPro" id="IPR013078">
    <property type="entry name" value="His_Pase_superF_clade-1"/>
</dbReference>
<evidence type="ECO:0000256" key="5">
    <source>
        <dbReference type="PIRSR" id="PIRSR613078-1"/>
    </source>
</evidence>
<dbReference type="PANTHER" id="PTHR11931">
    <property type="entry name" value="PHOSPHOGLYCERATE MUTASE"/>
    <property type="match status" value="1"/>
</dbReference>
<dbReference type="CDD" id="cd07067">
    <property type="entry name" value="HP_PGM_like"/>
    <property type="match status" value="1"/>
</dbReference>
<dbReference type="Gene3D" id="3.40.50.1240">
    <property type="entry name" value="Phosphoglycerate mutase-like"/>
    <property type="match status" value="1"/>
</dbReference>
<evidence type="ECO:0000256" key="6">
    <source>
        <dbReference type="PIRSR" id="PIRSR613078-2"/>
    </source>
</evidence>
<gene>
    <name evidence="7" type="ORF">AVDCRST_MAG16-2195</name>
</gene>
<reference evidence="7" key="1">
    <citation type="submission" date="2020-02" db="EMBL/GenBank/DDBJ databases">
        <authorList>
            <person name="Meier V. D."/>
        </authorList>
    </citation>
    <scope>NUCLEOTIDE SEQUENCE</scope>
    <source>
        <strain evidence="7">AVDCRST_MAG16</strain>
    </source>
</reference>
<feature type="active site" description="Tele-phosphohistidine intermediate" evidence="5">
    <location>
        <position position="27"/>
    </location>
</feature>
<dbReference type="SUPFAM" id="SSF53254">
    <property type="entry name" value="Phosphoglycerate mutase-like"/>
    <property type="match status" value="1"/>
</dbReference>
<dbReference type="GO" id="GO:0004619">
    <property type="term" value="F:phosphoglycerate mutase activity"/>
    <property type="evidence" value="ECO:0007669"/>
    <property type="project" value="UniProtKB-EC"/>
</dbReference>
<evidence type="ECO:0000256" key="3">
    <source>
        <dbReference type="ARBA" id="ARBA00023152"/>
    </source>
</evidence>
<dbReference type="Pfam" id="PF00300">
    <property type="entry name" value="His_Phos_1"/>
    <property type="match status" value="1"/>
</dbReference>
<evidence type="ECO:0000256" key="2">
    <source>
        <dbReference type="ARBA" id="ARBA00012028"/>
    </source>
</evidence>
<dbReference type="InterPro" id="IPR029033">
    <property type="entry name" value="His_PPase_superfam"/>
</dbReference>
<protein>
    <recommendedName>
        <fullName evidence="2">phosphoglycerate mutase (2,3-diphosphoglycerate-dependent)</fullName>
        <ecNumber evidence="2">5.4.2.11</ecNumber>
    </recommendedName>
</protein>
<comment type="similarity">
    <text evidence="1">Belongs to the phosphoglycerate mutase family. BPG-dependent PGAM subfamily.</text>
</comment>
<dbReference type="InterPro" id="IPR001345">
    <property type="entry name" value="PG/BPGM_mutase_AS"/>
</dbReference>
<sequence length="261" mass="28680">MLGKVRAMLPRTGPDAPWPASLWVVRHGESAGNVARDAAEAGGLERLDLSQRDVDVPLSDLGCRQAAALGRWTAEQPRDAQPTVLWCSPYVRAQQTAQLAMQAAGLDVPMVVDERLREREFGVLDGLTRRGITAQYPEESARRAAIGKFYHRPPGGESWVDVAQRLRAVLDEIRMDARGERVLLMAHQVVVLLTRYVVEGMDEPTVLDIDAAGEVANCAVTSYVLDEQAGRLRLERYNEVAPLEQQAEPVTAEPDAPVAPR</sequence>
<evidence type="ECO:0000256" key="1">
    <source>
        <dbReference type="ARBA" id="ARBA00006717"/>
    </source>
</evidence>